<keyword evidence="4" id="KW-1185">Reference proteome</keyword>
<evidence type="ECO:0000313" key="4">
    <source>
        <dbReference type="Proteomes" id="UP000029108"/>
    </source>
</evidence>
<keyword evidence="2" id="KW-0472">Membrane</keyword>
<dbReference type="RefSeq" id="WP_033493163.1">
    <property type="nucleotide sequence ID" value="NZ_JDUU01000007.1"/>
</dbReference>
<sequence>MADKAEKPKKKGLFSNMATTIEQIRKIYKYTVAEDKNLPWMLAGAGFGPLVVFIILGIAFHWTILSWILLVITAIMLGMLFATMVLTNRADRVGYKKIEGRPGAAVSVLGNISKAGFSFPEQPVWIDPRTKDAIWRGTGYNGIYLLGEGDYNRLQRPMERQEQSIKGVTAGSRIPVYRIYVGTGEHQVRLQNLRKTILKQKSYQPKAQPTGWWDTMWYKIKPTTRFMLTKEELDTLNARLKTLQAKAGYGIPKGIDPNRPQRVSRRAMRGR</sequence>
<keyword evidence="2" id="KW-1133">Transmembrane helix</keyword>
<dbReference type="STRING" id="1437608.GCA_000771645_02415"/>
<dbReference type="Proteomes" id="UP000029108">
    <property type="component" value="Unassembled WGS sequence"/>
</dbReference>
<dbReference type="AlphaFoldDB" id="A0A086ZYL0"/>
<comment type="caution">
    <text evidence="3">The sequence shown here is derived from an EMBL/GenBank/DDBJ whole genome shotgun (WGS) entry which is preliminary data.</text>
</comment>
<evidence type="ECO:0000256" key="2">
    <source>
        <dbReference type="SAM" id="Phobius"/>
    </source>
</evidence>
<evidence type="ECO:0000313" key="3">
    <source>
        <dbReference type="EMBL" id="KFI51610.1"/>
    </source>
</evidence>
<organism evidence="3 4">
    <name type="scientific">Bifidobacterium biavatii DSM 23969</name>
    <dbReference type="NCBI Taxonomy" id="1437608"/>
    <lineage>
        <taxon>Bacteria</taxon>
        <taxon>Bacillati</taxon>
        <taxon>Actinomycetota</taxon>
        <taxon>Actinomycetes</taxon>
        <taxon>Bifidobacteriales</taxon>
        <taxon>Bifidobacteriaceae</taxon>
        <taxon>Bifidobacterium</taxon>
    </lineage>
</organism>
<keyword evidence="2" id="KW-0812">Transmembrane</keyword>
<dbReference type="InterPro" id="IPR025445">
    <property type="entry name" value="DUF4191"/>
</dbReference>
<accession>A0A086ZYL0</accession>
<name>A0A086ZYL0_9BIFI</name>
<proteinExistence type="predicted"/>
<feature type="region of interest" description="Disordered" evidence="1">
    <location>
        <begin position="250"/>
        <end position="271"/>
    </location>
</feature>
<evidence type="ECO:0000256" key="1">
    <source>
        <dbReference type="SAM" id="MobiDB-lite"/>
    </source>
</evidence>
<feature type="transmembrane region" description="Helical" evidence="2">
    <location>
        <begin position="64"/>
        <end position="87"/>
    </location>
</feature>
<dbReference type="eggNOG" id="ENOG502ZA9M">
    <property type="taxonomic scope" value="Bacteria"/>
</dbReference>
<dbReference type="EMBL" id="JGYN01000009">
    <property type="protein sequence ID" value="KFI51610.1"/>
    <property type="molecule type" value="Genomic_DNA"/>
</dbReference>
<gene>
    <name evidence="3" type="ORF">BBIA_1636</name>
</gene>
<protein>
    <submittedName>
        <fullName evidence="3">Membrane protein</fullName>
    </submittedName>
</protein>
<feature type="transmembrane region" description="Helical" evidence="2">
    <location>
        <begin position="38"/>
        <end position="58"/>
    </location>
</feature>
<reference evidence="3 4" key="1">
    <citation type="submission" date="2014-03" db="EMBL/GenBank/DDBJ databases">
        <title>Genomics of Bifidobacteria.</title>
        <authorList>
            <person name="Ventura M."/>
            <person name="Milani C."/>
            <person name="Lugli G.A."/>
        </authorList>
    </citation>
    <scope>NUCLEOTIDE SEQUENCE [LARGE SCALE GENOMIC DNA]</scope>
    <source>
        <strain evidence="3 4">DSM 23969</strain>
    </source>
</reference>
<feature type="compositionally biased region" description="Basic residues" evidence="1">
    <location>
        <begin position="262"/>
        <end position="271"/>
    </location>
</feature>
<dbReference type="OrthoDB" id="8479889at2"/>
<dbReference type="Pfam" id="PF13829">
    <property type="entry name" value="DUF4191"/>
    <property type="match status" value="1"/>
</dbReference>